<feature type="non-terminal residue" evidence="3">
    <location>
        <position position="344"/>
    </location>
</feature>
<protein>
    <recommendedName>
        <fullName evidence="5">BZIP domain-containing protein</fullName>
    </recommendedName>
</protein>
<keyword evidence="1" id="KW-0175">Coiled coil</keyword>
<proteinExistence type="predicted"/>
<evidence type="ECO:0000313" key="3">
    <source>
        <dbReference type="EMBL" id="KAK3897157.1"/>
    </source>
</evidence>
<feature type="coiled-coil region" evidence="1">
    <location>
        <begin position="291"/>
        <end position="318"/>
    </location>
</feature>
<reference evidence="3" key="1">
    <citation type="journal article" date="2023" name="Mol. Phylogenet. Evol.">
        <title>Genome-scale phylogeny and comparative genomics of the fungal order Sordariales.</title>
        <authorList>
            <person name="Hensen N."/>
            <person name="Bonometti L."/>
            <person name="Westerberg I."/>
            <person name="Brannstrom I.O."/>
            <person name="Guillou S."/>
            <person name="Cros-Aarteil S."/>
            <person name="Calhoun S."/>
            <person name="Haridas S."/>
            <person name="Kuo A."/>
            <person name="Mondo S."/>
            <person name="Pangilinan J."/>
            <person name="Riley R."/>
            <person name="LaButti K."/>
            <person name="Andreopoulos B."/>
            <person name="Lipzen A."/>
            <person name="Chen C."/>
            <person name="Yan M."/>
            <person name="Daum C."/>
            <person name="Ng V."/>
            <person name="Clum A."/>
            <person name="Steindorff A."/>
            <person name="Ohm R.A."/>
            <person name="Martin F."/>
            <person name="Silar P."/>
            <person name="Natvig D.O."/>
            <person name="Lalanne C."/>
            <person name="Gautier V."/>
            <person name="Ament-Velasquez S.L."/>
            <person name="Kruys A."/>
            <person name="Hutchinson M.I."/>
            <person name="Powell A.J."/>
            <person name="Barry K."/>
            <person name="Miller A.N."/>
            <person name="Grigoriev I.V."/>
            <person name="Debuchy R."/>
            <person name="Gladieux P."/>
            <person name="Hiltunen Thoren M."/>
            <person name="Johannesson H."/>
        </authorList>
    </citation>
    <scope>NUCLEOTIDE SEQUENCE</scope>
    <source>
        <strain evidence="3">CBS 103.79</strain>
    </source>
</reference>
<organism evidence="3 4">
    <name type="scientific">Staphylotrichum tortipilum</name>
    <dbReference type="NCBI Taxonomy" id="2831512"/>
    <lineage>
        <taxon>Eukaryota</taxon>
        <taxon>Fungi</taxon>
        <taxon>Dikarya</taxon>
        <taxon>Ascomycota</taxon>
        <taxon>Pezizomycotina</taxon>
        <taxon>Sordariomycetes</taxon>
        <taxon>Sordariomycetidae</taxon>
        <taxon>Sordariales</taxon>
        <taxon>Chaetomiaceae</taxon>
        <taxon>Staphylotrichum</taxon>
    </lineage>
</organism>
<keyword evidence="4" id="KW-1185">Reference proteome</keyword>
<feature type="region of interest" description="Disordered" evidence="2">
    <location>
        <begin position="272"/>
        <end position="291"/>
    </location>
</feature>
<dbReference type="AlphaFoldDB" id="A0AAN6M9W8"/>
<sequence length="344" mass="37352">MSSAEPHLQEWYRQDDYHQRDGYPAELSGWVYDNNYLEGDALASNPGDYAATPVGESSYHAALTGHHGLPSEPFPAPTPAHAQSPGGWQSDVGTGGYFAQAPVGNNVVSESPWQTQTIDLTGSALTPAVQDLSPWGAASTGAVAPSCEPNLLYQASHQAPVALHAPFEVTQPPQGPMMSVPPAFGPQGGAAAGGGGGPPPPVLTPPCSASSDGTDYLQYQHHQFPHEHHHHHHHPHDEHQEQQHNFLCAFKRASLKGPGEWAALKQERKRASRRVVETRHRKKEREGQEQIKTTSKRLQDLNANLVAEERALMAEKINLMGELLTHAHCNDTAIAEYLSYASRD</sequence>
<evidence type="ECO:0000313" key="4">
    <source>
        <dbReference type="Proteomes" id="UP001303889"/>
    </source>
</evidence>
<name>A0AAN6M9W8_9PEZI</name>
<accession>A0AAN6M9W8</accession>
<comment type="caution">
    <text evidence="3">The sequence shown here is derived from an EMBL/GenBank/DDBJ whole genome shotgun (WGS) entry which is preliminary data.</text>
</comment>
<evidence type="ECO:0008006" key="5">
    <source>
        <dbReference type="Google" id="ProtNLM"/>
    </source>
</evidence>
<reference evidence="3" key="2">
    <citation type="submission" date="2023-05" db="EMBL/GenBank/DDBJ databases">
        <authorList>
            <consortium name="Lawrence Berkeley National Laboratory"/>
            <person name="Steindorff A."/>
            <person name="Hensen N."/>
            <person name="Bonometti L."/>
            <person name="Westerberg I."/>
            <person name="Brannstrom I.O."/>
            <person name="Guillou S."/>
            <person name="Cros-Aarteil S."/>
            <person name="Calhoun S."/>
            <person name="Haridas S."/>
            <person name="Kuo A."/>
            <person name="Mondo S."/>
            <person name="Pangilinan J."/>
            <person name="Riley R."/>
            <person name="Labutti K."/>
            <person name="Andreopoulos B."/>
            <person name="Lipzen A."/>
            <person name="Chen C."/>
            <person name="Yanf M."/>
            <person name="Daum C."/>
            <person name="Ng V."/>
            <person name="Clum A."/>
            <person name="Ohm R."/>
            <person name="Martin F."/>
            <person name="Silar P."/>
            <person name="Natvig D."/>
            <person name="Lalanne C."/>
            <person name="Gautier V."/>
            <person name="Ament-Velasquez S.L."/>
            <person name="Kruys A."/>
            <person name="Hutchinson M.I."/>
            <person name="Powell A.J."/>
            <person name="Barry K."/>
            <person name="Miller A.N."/>
            <person name="Grigoriev I.V."/>
            <person name="Debuchy R."/>
            <person name="Gladieux P."/>
            <person name="Thoren M.H."/>
            <person name="Johannesson H."/>
        </authorList>
    </citation>
    <scope>NUCLEOTIDE SEQUENCE</scope>
    <source>
        <strain evidence="3">CBS 103.79</strain>
    </source>
</reference>
<evidence type="ECO:0000256" key="1">
    <source>
        <dbReference type="SAM" id="Coils"/>
    </source>
</evidence>
<feature type="region of interest" description="Disordered" evidence="2">
    <location>
        <begin position="64"/>
        <end position="89"/>
    </location>
</feature>
<evidence type="ECO:0000256" key="2">
    <source>
        <dbReference type="SAM" id="MobiDB-lite"/>
    </source>
</evidence>
<dbReference type="EMBL" id="MU856249">
    <property type="protein sequence ID" value="KAK3897157.1"/>
    <property type="molecule type" value="Genomic_DNA"/>
</dbReference>
<dbReference type="Proteomes" id="UP001303889">
    <property type="component" value="Unassembled WGS sequence"/>
</dbReference>
<feature type="compositionally biased region" description="Basic and acidic residues" evidence="2">
    <location>
        <begin position="274"/>
        <end position="289"/>
    </location>
</feature>
<gene>
    <name evidence="3" type="ORF">C8A05DRAFT_39295</name>
</gene>